<keyword evidence="5" id="KW-0812">Transmembrane</keyword>
<evidence type="ECO:0000256" key="7">
    <source>
        <dbReference type="ARBA" id="ARBA00022989"/>
    </source>
</evidence>
<keyword evidence="12" id="KW-1185">Reference proteome</keyword>
<keyword evidence="9" id="KW-0472">Membrane</keyword>
<dbReference type="Proteomes" id="UP001189429">
    <property type="component" value="Unassembled WGS sequence"/>
</dbReference>
<evidence type="ECO:0000256" key="4">
    <source>
        <dbReference type="ARBA" id="ARBA00022679"/>
    </source>
</evidence>
<keyword evidence="3" id="KW-0328">Glycosyltransferase</keyword>
<keyword evidence="7" id="KW-1133">Transmembrane helix</keyword>
<dbReference type="Pfam" id="PF00777">
    <property type="entry name" value="Glyco_transf_29"/>
    <property type="match status" value="1"/>
</dbReference>
<proteinExistence type="inferred from homology"/>
<name>A0ABN9X672_9DINO</name>
<evidence type="ECO:0000256" key="9">
    <source>
        <dbReference type="ARBA" id="ARBA00023136"/>
    </source>
</evidence>
<evidence type="ECO:0000256" key="6">
    <source>
        <dbReference type="ARBA" id="ARBA00022968"/>
    </source>
</evidence>
<organism evidence="11 12">
    <name type="scientific">Prorocentrum cordatum</name>
    <dbReference type="NCBI Taxonomy" id="2364126"/>
    <lineage>
        <taxon>Eukaryota</taxon>
        <taxon>Sar</taxon>
        <taxon>Alveolata</taxon>
        <taxon>Dinophyceae</taxon>
        <taxon>Prorocentrales</taxon>
        <taxon>Prorocentraceae</taxon>
        <taxon>Prorocentrum</taxon>
    </lineage>
</organism>
<dbReference type="EMBL" id="CAUYUJ010019960">
    <property type="protein sequence ID" value="CAK0894893.1"/>
    <property type="molecule type" value="Genomic_DNA"/>
</dbReference>
<evidence type="ECO:0000256" key="1">
    <source>
        <dbReference type="ARBA" id="ARBA00004323"/>
    </source>
</evidence>
<evidence type="ECO:0000313" key="11">
    <source>
        <dbReference type="EMBL" id="CAK0894893.1"/>
    </source>
</evidence>
<keyword evidence="6" id="KW-0735">Signal-anchor</keyword>
<accession>A0ABN9X672</accession>
<reference evidence="11" key="1">
    <citation type="submission" date="2023-10" db="EMBL/GenBank/DDBJ databases">
        <authorList>
            <person name="Chen Y."/>
            <person name="Shah S."/>
            <person name="Dougan E. K."/>
            <person name="Thang M."/>
            <person name="Chan C."/>
        </authorList>
    </citation>
    <scope>NUCLEOTIDE SEQUENCE [LARGE SCALE GENOMIC DNA]</scope>
</reference>
<evidence type="ECO:0000313" key="12">
    <source>
        <dbReference type="Proteomes" id="UP001189429"/>
    </source>
</evidence>
<sequence>MNSPVVAGFQQDVGARTDFNVMMSWPARLVVGPEAPGYEEAAAVSGEVPGSRFPSVPHSSPPRPLDLLNATAVCSGGCGSICGKLMCANASRWNARGFQCANNLFNEVLADFRRTFPSKWSRSTGLRTTFLAGAMCSEVNLYGFRALLPHQPYHYWEPVVQNESSPDVQARKNHHMDFEHALMDRLSRLPAVPLCRTLDPARQHPKV</sequence>
<evidence type="ECO:0000256" key="8">
    <source>
        <dbReference type="ARBA" id="ARBA00023034"/>
    </source>
</evidence>
<evidence type="ECO:0000256" key="3">
    <source>
        <dbReference type="ARBA" id="ARBA00022676"/>
    </source>
</evidence>
<comment type="caution">
    <text evidence="11">The sequence shown here is derived from an EMBL/GenBank/DDBJ whole genome shotgun (WGS) entry which is preliminary data.</text>
</comment>
<dbReference type="InterPro" id="IPR001675">
    <property type="entry name" value="Glyco_trans_29"/>
</dbReference>
<evidence type="ECO:0000256" key="10">
    <source>
        <dbReference type="ARBA" id="ARBA00023180"/>
    </source>
</evidence>
<dbReference type="InterPro" id="IPR038578">
    <property type="entry name" value="GT29-like_sf"/>
</dbReference>
<comment type="similarity">
    <text evidence="2">Belongs to the glycosyltransferase 29 family.</text>
</comment>
<protein>
    <submittedName>
        <fullName evidence="11">Uncharacterized protein</fullName>
    </submittedName>
</protein>
<keyword evidence="4" id="KW-0808">Transferase</keyword>
<gene>
    <name evidence="11" type="ORF">PCOR1329_LOCUS73794</name>
</gene>
<comment type="subcellular location">
    <subcellularLocation>
        <location evidence="1">Golgi apparatus membrane</location>
        <topology evidence="1">Single-pass type II membrane protein</topology>
    </subcellularLocation>
</comment>
<evidence type="ECO:0000256" key="2">
    <source>
        <dbReference type="ARBA" id="ARBA00006003"/>
    </source>
</evidence>
<evidence type="ECO:0000256" key="5">
    <source>
        <dbReference type="ARBA" id="ARBA00022692"/>
    </source>
</evidence>
<keyword evidence="10" id="KW-0325">Glycoprotein</keyword>
<keyword evidence="8" id="KW-0333">Golgi apparatus</keyword>
<dbReference type="Gene3D" id="3.90.1480.20">
    <property type="entry name" value="Glycosyl transferase family 29"/>
    <property type="match status" value="1"/>
</dbReference>